<sequence length="78" mass="8598">MKNGPQKQRFFFNIRDGSNYIADTEGVLFPDVDAAITAGLYCGQGLFLKKLLNSRPKPGQWLEITCEAGKVVALLPIL</sequence>
<dbReference type="EMBL" id="AEYE02000027">
    <property type="protein sequence ID" value="EPE96169.1"/>
    <property type="molecule type" value="Genomic_DNA"/>
</dbReference>
<dbReference type="Proteomes" id="UP000014411">
    <property type="component" value="Unassembled WGS sequence"/>
</dbReference>
<evidence type="ECO:0000313" key="2">
    <source>
        <dbReference type="EMBL" id="EPE96169.1"/>
    </source>
</evidence>
<protein>
    <recommendedName>
        <fullName evidence="1">DUF6894 domain-containing protein</fullName>
    </recommendedName>
</protein>
<dbReference type="Pfam" id="PF21834">
    <property type="entry name" value="DUF6894"/>
    <property type="match status" value="1"/>
</dbReference>
<comment type="caution">
    <text evidence="2">The sequence shown here is derived from an EMBL/GenBank/DDBJ whole genome shotgun (WGS) entry which is preliminary data.</text>
</comment>
<feature type="domain" description="DUF6894" evidence="1">
    <location>
        <begin position="9"/>
        <end position="76"/>
    </location>
</feature>
<dbReference type="InterPro" id="IPR054189">
    <property type="entry name" value="DUF6894"/>
</dbReference>
<dbReference type="AlphaFoldDB" id="S3HC45"/>
<evidence type="ECO:0000313" key="3">
    <source>
        <dbReference type="Proteomes" id="UP000014411"/>
    </source>
</evidence>
<gene>
    <name evidence="2" type="ORF">RGCCGE502_21350</name>
</gene>
<dbReference type="HOGENOM" id="CLU_163135_2_1_5"/>
<accession>S3HC45</accession>
<evidence type="ECO:0000259" key="1">
    <source>
        <dbReference type="Pfam" id="PF21834"/>
    </source>
</evidence>
<keyword evidence="3" id="KW-1185">Reference proteome</keyword>
<dbReference type="RefSeq" id="WP_016556228.1">
    <property type="nucleotide sequence ID" value="NZ_AEYE02000027.1"/>
</dbReference>
<organism evidence="2 3">
    <name type="scientific">Rhizobium grahamii CCGE 502</name>
    <dbReference type="NCBI Taxonomy" id="990285"/>
    <lineage>
        <taxon>Bacteria</taxon>
        <taxon>Pseudomonadati</taxon>
        <taxon>Pseudomonadota</taxon>
        <taxon>Alphaproteobacteria</taxon>
        <taxon>Hyphomicrobiales</taxon>
        <taxon>Rhizobiaceae</taxon>
        <taxon>Rhizobium/Agrobacterium group</taxon>
        <taxon>Rhizobium</taxon>
    </lineage>
</organism>
<name>S3HC45_9HYPH</name>
<proteinExistence type="predicted"/>
<reference evidence="2 3" key="1">
    <citation type="journal article" date="2012" name="J. Bacteriol.">
        <title>Genome sequence of Rhizobium grahamii CCGE502, a broad-host-range symbiont with low nodulation competitiveness in Phaseolus vulgaris.</title>
        <authorList>
            <person name="Althabegoiti M.J."/>
            <person name="Lozano L."/>
            <person name="Torres-Tejerizo G."/>
            <person name="Ormeno-Orrillo E."/>
            <person name="Rogel M.A."/>
            <person name="Gonzalez V."/>
            <person name="Martinez-Romero E."/>
        </authorList>
    </citation>
    <scope>NUCLEOTIDE SEQUENCE [LARGE SCALE GENOMIC DNA]</scope>
    <source>
        <strain evidence="2 3">CCGE 502</strain>
    </source>
</reference>